<dbReference type="EMBL" id="DVFK01000067">
    <property type="protein sequence ID" value="HIQ67807.1"/>
    <property type="molecule type" value="Genomic_DNA"/>
</dbReference>
<sequence length="225" mass="24831">MGVEIQHMSKVLKAIQFVCIQTAPGHQHIAYTAHKGVPKPLLCVQLVQFFQKAASLHRCQVSSIIVQIVIDHMLCNLHKETLEVIGIHYFTKAVTECFLYVLQIPILQLPEIDFPACSAVGIGQIEHIPKLIGNIPVDQKGNAFCAFVDPSAKLVPCVDLCTGGCIRFLCVDQQLFLEIVLIVVCGGMQEGHIPFGIGGYAQRLLCRHFFYDLQFAGHFAPPSPV</sequence>
<gene>
    <name evidence="1" type="ORF">IAB74_04790</name>
</gene>
<evidence type="ECO:0000313" key="1">
    <source>
        <dbReference type="EMBL" id="HIQ67807.1"/>
    </source>
</evidence>
<dbReference type="Proteomes" id="UP000886796">
    <property type="component" value="Unassembled WGS sequence"/>
</dbReference>
<name>A0A9D1CM07_9FIRM</name>
<reference evidence="1" key="1">
    <citation type="submission" date="2020-10" db="EMBL/GenBank/DDBJ databases">
        <authorList>
            <person name="Gilroy R."/>
        </authorList>
    </citation>
    <scope>NUCLEOTIDE SEQUENCE</scope>
    <source>
        <strain evidence="1">13361</strain>
    </source>
</reference>
<proteinExistence type="predicted"/>
<dbReference type="AlphaFoldDB" id="A0A9D1CM07"/>
<protein>
    <submittedName>
        <fullName evidence="1">Uncharacterized protein</fullName>
    </submittedName>
</protein>
<comment type="caution">
    <text evidence="1">The sequence shown here is derived from an EMBL/GenBank/DDBJ whole genome shotgun (WGS) entry which is preliminary data.</text>
</comment>
<reference evidence="1" key="2">
    <citation type="journal article" date="2021" name="PeerJ">
        <title>Extensive microbial diversity within the chicken gut microbiome revealed by metagenomics and culture.</title>
        <authorList>
            <person name="Gilroy R."/>
            <person name="Ravi A."/>
            <person name="Getino M."/>
            <person name="Pursley I."/>
            <person name="Horton D.L."/>
            <person name="Alikhan N.F."/>
            <person name="Baker D."/>
            <person name="Gharbi K."/>
            <person name="Hall N."/>
            <person name="Watson M."/>
            <person name="Adriaenssens E.M."/>
            <person name="Foster-Nyarko E."/>
            <person name="Jarju S."/>
            <person name="Secka A."/>
            <person name="Antonio M."/>
            <person name="Oren A."/>
            <person name="Chaudhuri R.R."/>
            <person name="La Ragione R."/>
            <person name="Hildebrand F."/>
            <person name="Pallen M.J."/>
        </authorList>
    </citation>
    <scope>NUCLEOTIDE SEQUENCE</scope>
    <source>
        <strain evidence="1">13361</strain>
    </source>
</reference>
<organism evidence="1 2">
    <name type="scientific">Candidatus Faecousia excrementigallinarum</name>
    <dbReference type="NCBI Taxonomy" id="2840806"/>
    <lineage>
        <taxon>Bacteria</taxon>
        <taxon>Bacillati</taxon>
        <taxon>Bacillota</taxon>
        <taxon>Clostridia</taxon>
        <taxon>Eubacteriales</taxon>
        <taxon>Oscillospiraceae</taxon>
        <taxon>Faecousia</taxon>
    </lineage>
</organism>
<accession>A0A9D1CM07</accession>
<evidence type="ECO:0000313" key="2">
    <source>
        <dbReference type="Proteomes" id="UP000886796"/>
    </source>
</evidence>